<feature type="binding site" evidence="2">
    <location>
        <position position="69"/>
    </location>
    <ligand>
        <name>Fe cation</name>
        <dbReference type="ChEBI" id="CHEBI:24875"/>
    </ligand>
</feature>
<proteinExistence type="predicted"/>
<evidence type="ECO:0000256" key="1">
    <source>
        <dbReference type="ARBA" id="ARBA00023002"/>
    </source>
</evidence>
<sequence length="392" mass="43892">MKVVSCVLPIGPYHPALKEGELFKLIVDGEEVVDAEIKVGYNHRGIEKLAESMTYDQVVYLVERICGICSNIHPLCFVQVIEDIAGIEVPDRARYIRTIIAELERVHSHLLWLGVLGHIVGFDTLLMWSWKIREPILDIFEEITGNRRHYAINVIGGVKWDISPEAAPKILSVVRDARKSLNRLLDIATRDSTTLARLRNVGVLSKHDAKKFCVVGPTARGSGLHIDTRKDHPYAAYKEISFDVPTVNDGDVWARTYVRILEMIESLSIVEQALGALPSGPIKADRKEIPPWQEGTRVCEAPRGEDLHFVITGENNRPWRLKVRSPSVVNVPSLTKMLPGYTVADSVAIIGSIDPCFSCTDRVAIVKEDGGVKEFYSFDELIKMCRRKYGGV</sequence>
<comment type="caution">
    <text evidence="4">The sequence shown here is derived from an EMBL/GenBank/DDBJ whole genome shotgun (WGS) entry which is preliminary data.</text>
</comment>
<dbReference type="GO" id="GO:0051287">
    <property type="term" value="F:NAD binding"/>
    <property type="evidence" value="ECO:0007669"/>
    <property type="project" value="InterPro"/>
</dbReference>
<keyword evidence="1" id="KW-0560">Oxidoreductase</keyword>
<feature type="binding site" evidence="2">
    <location>
        <position position="323"/>
    </location>
    <ligand>
        <name>Mg(2+)</name>
        <dbReference type="ChEBI" id="CHEBI:18420"/>
    </ligand>
</feature>
<evidence type="ECO:0000313" key="4">
    <source>
        <dbReference type="EMBL" id="RLE52735.1"/>
    </source>
</evidence>
<feature type="domain" description="NADH-quinone oxidoreductase subunit D" evidence="3">
    <location>
        <begin position="291"/>
        <end position="362"/>
    </location>
</feature>
<dbReference type="InterPro" id="IPR001135">
    <property type="entry name" value="NADH_Q_OxRdtase_suD"/>
</dbReference>
<dbReference type="GO" id="GO:0008901">
    <property type="term" value="F:ferredoxin hydrogenase activity"/>
    <property type="evidence" value="ECO:0007669"/>
    <property type="project" value="InterPro"/>
</dbReference>
<dbReference type="InterPro" id="IPR052197">
    <property type="entry name" value="ComplexI_49kDa-like"/>
</dbReference>
<dbReference type="GO" id="GO:0048038">
    <property type="term" value="F:quinone binding"/>
    <property type="evidence" value="ECO:0007669"/>
    <property type="project" value="InterPro"/>
</dbReference>
<feature type="binding site" evidence="2">
    <location>
        <position position="69"/>
    </location>
    <ligand>
        <name>Ni(2+)</name>
        <dbReference type="ChEBI" id="CHEBI:49786"/>
    </ligand>
</feature>
<keyword evidence="2" id="KW-0533">Nickel</keyword>
<evidence type="ECO:0000313" key="5">
    <source>
        <dbReference type="Proteomes" id="UP000272051"/>
    </source>
</evidence>
<dbReference type="PANTHER" id="PTHR43485:SF1">
    <property type="entry name" value="FORMATE HYDROGENLYASE SUBUNIT 5-RELATED"/>
    <property type="match status" value="1"/>
</dbReference>
<organism evidence="4 5">
    <name type="scientific">Thermoproteota archaeon</name>
    <dbReference type="NCBI Taxonomy" id="2056631"/>
    <lineage>
        <taxon>Archaea</taxon>
        <taxon>Thermoproteota</taxon>
    </lineage>
</organism>
<dbReference type="InterPro" id="IPR029014">
    <property type="entry name" value="NiFe-Hase_large"/>
</dbReference>
<dbReference type="Pfam" id="PF00346">
    <property type="entry name" value="Complex1_49kDa"/>
    <property type="match status" value="2"/>
</dbReference>
<feature type="binding site" evidence="2">
    <location>
        <position position="47"/>
    </location>
    <ligand>
        <name>Mg(2+)</name>
        <dbReference type="ChEBI" id="CHEBI:18420"/>
    </ligand>
</feature>
<dbReference type="PROSITE" id="PS00507">
    <property type="entry name" value="NI_HGENASE_L_1"/>
    <property type="match status" value="1"/>
</dbReference>
<dbReference type="AlphaFoldDB" id="A0A497EZT3"/>
<keyword evidence="2" id="KW-0460">Magnesium</keyword>
<comment type="cofactor">
    <cofactor evidence="2">
        <name>Ni(2+)</name>
        <dbReference type="ChEBI" id="CHEBI:49786"/>
    </cofactor>
</comment>
<feature type="binding site" evidence="2">
    <location>
        <position position="66"/>
    </location>
    <ligand>
        <name>Ni(2+)</name>
        <dbReference type="ChEBI" id="CHEBI:49786"/>
    </ligand>
</feature>
<dbReference type="Gene3D" id="1.10.645.10">
    <property type="entry name" value="Cytochrome-c3 Hydrogenase, chain B"/>
    <property type="match status" value="1"/>
</dbReference>
<name>A0A497EZT3_9CREN</name>
<keyword evidence="2" id="KW-0408">Iron</keyword>
<comment type="cofactor">
    <cofactor evidence="2">
        <name>Fe cation</name>
        <dbReference type="ChEBI" id="CHEBI:24875"/>
    </cofactor>
</comment>
<accession>A0A497EZT3</accession>
<dbReference type="Pfam" id="PF00374">
    <property type="entry name" value="NiFeSe_Hases"/>
    <property type="match status" value="1"/>
</dbReference>
<dbReference type="InterPro" id="IPR018194">
    <property type="entry name" value="Ni-dep_hyd_lsu_Ni_BS"/>
</dbReference>
<dbReference type="SUPFAM" id="SSF56762">
    <property type="entry name" value="HydB/Nqo4-like"/>
    <property type="match status" value="1"/>
</dbReference>
<dbReference type="GO" id="GO:0016651">
    <property type="term" value="F:oxidoreductase activity, acting on NAD(P)H"/>
    <property type="evidence" value="ECO:0007669"/>
    <property type="project" value="InterPro"/>
</dbReference>
<feature type="binding site" evidence="2">
    <location>
        <position position="356"/>
    </location>
    <ligand>
        <name>Ni(2+)</name>
        <dbReference type="ChEBI" id="CHEBI:49786"/>
    </ligand>
</feature>
<dbReference type="EMBL" id="QMQX01000038">
    <property type="protein sequence ID" value="RLE52735.1"/>
    <property type="molecule type" value="Genomic_DNA"/>
</dbReference>
<feature type="domain" description="NADH-quinone oxidoreductase subunit D" evidence="3">
    <location>
        <begin position="120"/>
        <end position="290"/>
    </location>
</feature>
<dbReference type="Proteomes" id="UP000272051">
    <property type="component" value="Unassembled WGS sequence"/>
</dbReference>
<evidence type="ECO:0000259" key="3">
    <source>
        <dbReference type="Pfam" id="PF00346"/>
    </source>
</evidence>
<reference evidence="4 5" key="1">
    <citation type="submission" date="2018-06" db="EMBL/GenBank/DDBJ databases">
        <title>Extensive metabolic versatility and redundancy in microbially diverse, dynamic hydrothermal sediments.</title>
        <authorList>
            <person name="Dombrowski N."/>
            <person name="Teske A."/>
            <person name="Baker B.J."/>
        </authorList>
    </citation>
    <scope>NUCLEOTIDE SEQUENCE [LARGE SCALE GENOMIC DNA]</scope>
    <source>
        <strain evidence="4">B34_G17</strain>
    </source>
</reference>
<protein>
    <submittedName>
        <fullName evidence="4">NADH dehydrogenase subunit</fullName>
    </submittedName>
</protein>
<keyword evidence="2" id="KW-0479">Metal-binding</keyword>
<dbReference type="GO" id="GO:0016151">
    <property type="term" value="F:nickel cation binding"/>
    <property type="evidence" value="ECO:0007669"/>
    <property type="project" value="InterPro"/>
</dbReference>
<gene>
    <name evidence="4" type="ORF">DRJ33_02945</name>
</gene>
<feature type="binding site" evidence="2">
    <location>
        <position position="359"/>
    </location>
    <ligand>
        <name>Fe cation</name>
        <dbReference type="ChEBI" id="CHEBI:24875"/>
    </ligand>
</feature>
<evidence type="ECO:0000256" key="2">
    <source>
        <dbReference type="PIRSR" id="PIRSR601501-1"/>
    </source>
</evidence>
<dbReference type="InterPro" id="IPR001501">
    <property type="entry name" value="Ni-dep_hyd_lsu"/>
</dbReference>
<dbReference type="PANTHER" id="PTHR43485">
    <property type="entry name" value="HYDROGENASE-4 COMPONENT G"/>
    <property type="match status" value="1"/>
</dbReference>